<dbReference type="EMBL" id="JAPWTJ010000002">
    <property type="protein sequence ID" value="KAJ8986149.1"/>
    <property type="molecule type" value="Genomic_DNA"/>
</dbReference>
<dbReference type="Gene3D" id="1.25.40.570">
    <property type="match status" value="1"/>
</dbReference>
<dbReference type="InterPro" id="IPR019585">
    <property type="entry name" value="Rpn7/CSN1"/>
</dbReference>
<proteinExistence type="predicted"/>
<dbReference type="PANTHER" id="PTHR14145">
    <property type="entry name" value="26S PROTESOME SUBUNIT 6"/>
    <property type="match status" value="1"/>
</dbReference>
<name>A0ABQ9K759_9CUCU</name>
<reference evidence="2" key="1">
    <citation type="journal article" date="2023" name="Insect Mol. Biol.">
        <title>Genome sequencing provides insights into the evolution of gene families encoding plant cell wall-degrading enzymes in longhorned beetles.</title>
        <authorList>
            <person name="Shin N.R."/>
            <person name="Okamura Y."/>
            <person name="Kirsch R."/>
            <person name="Pauchet Y."/>
        </authorList>
    </citation>
    <scope>NUCLEOTIDE SEQUENCE</scope>
    <source>
        <strain evidence="2">MMC_N1</strain>
    </source>
</reference>
<dbReference type="PROSITE" id="PS50250">
    <property type="entry name" value="PCI"/>
    <property type="match status" value="1"/>
</dbReference>
<organism evidence="2 3">
    <name type="scientific">Molorchus minor</name>
    <dbReference type="NCBI Taxonomy" id="1323400"/>
    <lineage>
        <taxon>Eukaryota</taxon>
        <taxon>Metazoa</taxon>
        <taxon>Ecdysozoa</taxon>
        <taxon>Arthropoda</taxon>
        <taxon>Hexapoda</taxon>
        <taxon>Insecta</taxon>
        <taxon>Pterygota</taxon>
        <taxon>Neoptera</taxon>
        <taxon>Endopterygota</taxon>
        <taxon>Coleoptera</taxon>
        <taxon>Polyphaga</taxon>
        <taxon>Cucujiformia</taxon>
        <taxon>Chrysomeloidea</taxon>
        <taxon>Cerambycidae</taxon>
        <taxon>Lamiinae</taxon>
        <taxon>Monochamini</taxon>
        <taxon>Molorchus</taxon>
    </lineage>
</organism>
<feature type="domain" description="PCI" evidence="1">
    <location>
        <begin position="1"/>
        <end position="63"/>
    </location>
</feature>
<comment type="caution">
    <text evidence="2">The sequence shown here is derived from an EMBL/GenBank/DDBJ whole genome shotgun (WGS) entry which is preliminary data.</text>
</comment>
<sequence>MKILAYTQLLESYRSLTLQYMAEAFGVTVDYIDEELSTFIATGRLHCKIDRVGGIVETNRPDLKNAQFQPSCKARTDLVGMLAPLLKKYSSSSLTFKKSTGIENNGSHCISTRCSVELLLLLLPSSISDTYIYTFATVTKLYLNFCVPIEASGNSLLYLKFTLSIQNTNFIIEREDFKLLTLYNPYLLEIKMKHKIVDTGHFARVS</sequence>
<evidence type="ECO:0000259" key="1">
    <source>
        <dbReference type="PROSITE" id="PS50250"/>
    </source>
</evidence>
<evidence type="ECO:0000313" key="2">
    <source>
        <dbReference type="EMBL" id="KAJ8986149.1"/>
    </source>
</evidence>
<protein>
    <recommendedName>
        <fullName evidence="1">PCI domain-containing protein</fullName>
    </recommendedName>
</protein>
<dbReference type="Proteomes" id="UP001162164">
    <property type="component" value="Unassembled WGS sequence"/>
</dbReference>
<dbReference type="SMART" id="SM00088">
    <property type="entry name" value="PINT"/>
    <property type="match status" value="1"/>
</dbReference>
<dbReference type="PANTHER" id="PTHR14145:SF1">
    <property type="entry name" value="26S PROTEASOME NON-ATPASE REGULATORY SUBUNIT 6"/>
    <property type="match status" value="1"/>
</dbReference>
<dbReference type="Pfam" id="PF01399">
    <property type="entry name" value="PCI"/>
    <property type="match status" value="1"/>
</dbReference>
<dbReference type="SUPFAM" id="SSF46785">
    <property type="entry name" value="Winged helix' DNA-binding domain"/>
    <property type="match status" value="1"/>
</dbReference>
<keyword evidence="3" id="KW-1185">Reference proteome</keyword>
<dbReference type="InterPro" id="IPR036390">
    <property type="entry name" value="WH_DNA-bd_sf"/>
</dbReference>
<dbReference type="InterPro" id="IPR000717">
    <property type="entry name" value="PCI_dom"/>
</dbReference>
<evidence type="ECO:0000313" key="3">
    <source>
        <dbReference type="Proteomes" id="UP001162164"/>
    </source>
</evidence>
<gene>
    <name evidence="2" type="ORF">NQ317_005622</name>
</gene>
<accession>A0ABQ9K759</accession>